<evidence type="ECO:0000313" key="2">
    <source>
        <dbReference type="EMBL" id="MYD91456.1"/>
    </source>
</evidence>
<accession>A0A6B1DWS9</accession>
<dbReference type="InterPro" id="IPR003754">
    <property type="entry name" value="4pyrrol_synth_uPrphyn_synth"/>
</dbReference>
<dbReference type="Pfam" id="PF02602">
    <property type="entry name" value="HEM4"/>
    <property type="match status" value="1"/>
</dbReference>
<dbReference type="PANTHER" id="PTHR40082:SF1">
    <property type="entry name" value="BLR5956 PROTEIN"/>
    <property type="match status" value="1"/>
</dbReference>
<dbReference type="CDD" id="cd06578">
    <property type="entry name" value="HemD"/>
    <property type="match status" value="1"/>
</dbReference>
<comment type="caution">
    <text evidence="2">The sequence shown here is derived from an EMBL/GenBank/DDBJ whole genome shotgun (WGS) entry which is preliminary data.</text>
</comment>
<dbReference type="InterPro" id="IPR039793">
    <property type="entry name" value="UROS/Hem4"/>
</dbReference>
<evidence type="ECO:0000259" key="1">
    <source>
        <dbReference type="Pfam" id="PF02602"/>
    </source>
</evidence>
<dbReference type="AlphaFoldDB" id="A0A6B1DWS9"/>
<dbReference type="Gene3D" id="3.40.50.10090">
    <property type="match status" value="2"/>
</dbReference>
<dbReference type="GO" id="GO:0006780">
    <property type="term" value="P:uroporphyrinogen III biosynthetic process"/>
    <property type="evidence" value="ECO:0007669"/>
    <property type="project" value="InterPro"/>
</dbReference>
<protein>
    <submittedName>
        <fullName evidence="2">Uroporphyrinogen-III synthase</fullName>
    </submittedName>
</protein>
<name>A0A6B1DWS9_9CHLR</name>
<dbReference type="GO" id="GO:0004852">
    <property type="term" value="F:uroporphyrinogen-III synthase activity"/>
    <property type="evidence" value="ECO:0007669"/>
    <property type="project" value="InterPro"/>
</dbReference>
<dbReference type="SUPFAM" id="SSF69618">
    <property type="entry name" value="HemD-like"/>
    <property type="match status" value="1"/>
</dbReference>
<feature type="domain" description="Tetrapyrrole biosynthesis uroporphyrinogen III synthase" evidence="1">
    <location>
        <begin position="30"/>
        <end position="244"/>
    </location>
</feature>
<reference evidence="2" key="1">
    <citation type="submission" date="2019-09" db="EMBL/GenBank/DDBJ databases">
        <title>Characterisation of the sponge microbiome using genome-centric metagenomics.</title>
        <authorList>
            <person name="Engelberts J.P."/>
            <person name="Robbins S.J."/>
            <person name="De Goeij J.M."/>
            <person name="Aranda M."/>
            <person name="Bell S.C."/>
            <person name="Webster N.S."/>
        </authorList>
    </citation>
    <scope>NUCLEOTIDE SEQUENCE</scope>
    <source>
        <strain evidence="2">SB0662_bin_9</strain>
    </source>
</reference>
<dbReference type="EMBL" id="VXPY01000095">
    <property type="protein sequence ID" value="MYD91456.1"/>
    <property type="molecule type" value="Genomic_DNA"/>
</dbReference>
<gene>
    <name evidence="2" type="ORF">F4Y08_14180</name>
</gene>
<sequence>MADTGVPGLVGKRIGITRARNQMRGAMQAVVEFGGIPIALPAIEFQTLPEDTLRQAQEAVRSSTWVVLSSVNAVRAIALWPEFKWRRPEQSPRFAVMGPVTGRELHNSLGIEPASICHPDRRLASQLCLAPTETATVLHSTAGPGPALSQLGANGDRVRAFPVYRTCCADGLRVALARFGSPLDAVTFTSGSCVRCFALGVSDQPGSHSLLRNTLVACMGATSREAATAAGLRVDVYVEGMSFHRLLEGLVLRFRKGSPEPSDREMP</sequence>
<dbReference type="PANTHER" id="PTHR40082">
    <property type="entry name" value="BLR5956 PROTEIN"/>
    <property type="match status" value="1"/>
</dbReference>
<dbReference type="InterPro" id="IPR036108">
    <property type="entry name" value="4pyrrol_syn_uPrphyn_synt_sf"/>
</dbReference>
<proteinExistence type="predicted"/>
<organism evidence="2">
    <name type="scientific">Caldilineaceae bacterium SB0662_bin_9</name>
    <dbReference type="NCBI Taxonomy" id="2605258"/>
    <lineage>
        <taxon>Bacteria</taxon>
        <taxon>Bacillati</taxon>
        <taxon>Chloroflexota</taxon>
        <taxon>Caldilineae</taxon>
        <taxon>Caldilineales</taxon>
        <taxon>Caldilineaceae</taxon>
    </lineage>
</organism>